<evidence type="ECO:0000313" key="2">
    <source>
        <dbReference type="EMBL" id="WEK13851.1"/>
    </source>
</evidence>
<accession>A0AAJ6B5I6</accession>
<dbReference type="AlphaFoldDB" id="A0AAJ6B5I6"/>
<organism evidence="2 3">
    <name type="scientific">Candidatus Microbacterium phytovorans</name>
    <dbReference type="NCBI Taxonomy" id="3121374"/>
    <lineage>
        <taxon>Bacteria</taxon>
        <taxon>Bacillati</taxon>
        <taxon>Actinomycetota</taxon>
        <taxon>Actinomycetes</taxon>
        <taxon>Micrococcales</taxon>
        <taxon>Microbacteriaceae</taxon>
        <taxon>Microbacterium</taxon>
    </lineage>
</organism>
<dbReference type="EMBL" id="CP119321">
    <property type="protein sequence ID" value="WEK13851.1"/>
    <property type="molecule type" value="Genomic_DNA"/>
</dbReference>
<gene>
    <name evidence="2" type="ORF">P0Y48_01145</name>
</gene>
<reference evidence="2" key="1">
    <citation type="submission" date="2023-03" db="EMBL/GenBank/DDBJ databases">
        <title>Andean soil-derived lignocellulolytic bacterial consortium as a source of novel taxa and putative plastic-active enzymes.</title>
        <authorList>
            <person name="Diaz-Garcia L."/>
            <person name="Chuvochina M."/>
            <person name="Feuerriegel G."/>
            <person name="Bunk B."/>
            <person name="Sproer C."/>
            <person name="Streit W.R."/>
            <person name="Rodriguez L.M."/>
            <person name="Overmann J."/>
            <person name="Jimenez D.J."/>
        </authorList>
    </citation>
    <scope>NUCLEOTIDE SEQUENCE</scope>
    <source>
        <strain evidence="2">MAG 4610</strain>
    </source>
</reference>
<sequence length="101" mass="11199">MAGDGVDIPLDSMAELSEALGAIIAEYQNASSQTNTLTEAISRPQGRGSLQSAAEDFEAKWDDKRETQRRHLEEMKKRLDDARDNWAEADAELARSMEASE</sequence>
<evidence type="ECO:0000313" key="3">
    <source>
        <dbReference type="Proteomes" id="UP001213972"/>
    </source>
</evidence>
<dbReference type="Proteomes" id="UP001213972">
    <property type="component" value="Chromosome"/>
</dbReference>
<protein>
    <submittedName>
        <fullName evidence="2">Uncharacterized protein</fullName>
    </submittedName>
</protein>
<name>A0AAJ6B5I6_9MICO</name>
<feature type="coiled-coil region" evidence="1">
    <location>
        <begin position="65"/>
        <end position="92"/>
    </location>
</feature>
<evidence type="ECO:0000256" key="1">
    <source>
        <dbReference type="SAM" id="Coils"/>
    </source>
</evidence>
<proteinExistence type="predicted"/>
<keyword evidence="1" id="KW-0175">Coiled coil</keyword>